<dbReference type="PROSITE" id="PS50003">
    <property type="entry name" value="PH_DOMAIN"/>
    <property type="match status" value="2"/>
</dbReference>
<dbReference type="GO" id="GO:0002102">
    <property type="term" value="C:podosome"/>
    <property type="evidence" value="ECO:0007669"/>
    <property type="project" value="UniProtKB-SubCell"/>
</dbReference>
<dbReference type="CDD" id="cd13306">
    <property type="entry name" value="PH1_AFAP"/>
    <property type="match status" value="1"/>
</dbReference>
<evidence type="ECO:0000256" key="5">
    <source>
        <dbReference type="ARBA" id="ARBA00016930"/>
    </source>
</evidence>
<dbReference type="AlphaFoldDB" id="A0A0P7US17"/>
<evidence type="ECO:0000256" key="15">
    <source>
        <dbReference type="ARBA" id="ARBA00077925"/>
    </source>
</evidence>
<gene>
    <name evidence="19" type="ORF">Z043_103373</name>
</gene>
<evidence type="ECO:0000256" key="16">
    <source>
        <dbReference type="SAM" id="Coils"/>
    </source>
</evidence>
<keyword evidence="13" id="KW-0966">Cell projection</keyword>
<name>A0A0P7US17_SCLFO</name>
<feature type="compositionally biased region" description="Low complexity" evidence="17">
    <location>
        <begin position="197"/>
        <end position="206"/>
    </location>
</feature>
<evidence type="ECO:0000256" key="10">
    <source>
        <dbReference type="ARBA" id="ARBA00023054"/>
    </source>
</evidence>
<proteinExistence type="predicted"/>
<keyword evidence="11" id="KW-0009">Actin-binding</keyword>
<evidence type="ECO:0000256" key="14">
    <source>
        <dbReference type="ARBA" id="ARBA00072591"/>
    </source>
</evidence>
<protein>
    <recommendedName>
        <fullName evidence="14">Actin filament-associated protein 1</fullName>
    </recommendedName>
    <alternativeName>
        <fullName evidence="15">110 kDa actin filament-associated protein</fullName>
    </alternativeName>
    <alternativeName>
        <fullName evidence="5">Actin filament-associated protein 1-like 1</fullName>
    </alternativeName>
</protein>
<dbReference type="FunFam" id="2.30.29.30:FF:000020">
    <property type="entry name" value="Actin filament-associated protein 1-like 2 isoform 1"/>
    <property type="match status" value="1"/>
</dbReference>
<feature type="region of interest" description="Disordered" evidence="17">
    <location>
        <begin position="588"/>
        <end position="609"/>
    </location>
</feature>
<dbReference type="Gene3D" id="2.30.29.30">
    <property type="entry name" value="Pleckstrin-homology domain (PH domain)/Phosphotyrosine-binding domain (PTB)"/>
    <property type="match status" value="2"/>
</dbReference>
<dbReference type="PANTHER" id="PTHR14338:SF1">
    <property type="entry name" value="ACTIN FILAMENT-ASSOCIATED PROTEIN 1-LIKE 1"/>
    <property type="match status" value="1"/>
</dbReference>
<evidence type="ECO:0000313" key="20">
    <source>
        <dbReference type="Proteomes" id="UP000034805"/>
    </source>
</evidence>
<feature type="domain" description="PH" evidence="18">
    <location>
        <begin position="236"/>
        <end position="332"/>
    </location>
</feature>
<keyword evidence="6" id="KW-0963">Cytoplasm</keyword>
<dbReference type="FunFam" id="2.30.29.30:FF:000122">
    <property type="entry name" value="Actin filament associated protein 1"/>
    <property type="match status" value="1"/>
</dbReference>
<evidence type="ECO:0000256" key="7">
    <source>
        <dbReference type="ARBA" id="ARBA00022553"/>
    </source>
</evidence>
<feature type="region of interest" description="Disordered" evidence="17">
    <location>
        <begin position="104"/>
        <end position="214"/>
    </location>
</feature>
<dbReference type="GO" id="GO:0005829">
    <property type="term" value="C:cytosol"/>
    <property type="evidence" value="ECO:0007669"/>
    <property type="project" value="TreeGrafter"/>
</dbReference>
<dbReference type="EMBL" id="JARO02000856">
    <property type="protein sequence ID" value="KPP77227.1"/>
    <property type="molecule type" value="Genomic_DNA"/>
</dbReference>
<dbReference type="SUPFAM" id="SSF50729">
    <property type="entry name" value="PH domain-like"/>
    <property type="match status" value="2"/>
</dbReference>
<dbReference type="InterPro" id="IPR001849">
    <property type="entry name" value="PH_domain"/>
</dbReference>
<feature type="domain" description="PH" evidence="18">
    <location>
        <begin position="443"/>
        <end position="537"/>
    </location>
</feature>
<evidence type="ECO:0000256" key="4">
    <source>
        <dbReference type="ARBA" id="ARBA00004529"/>
    </source>
</evidence>
<sequence>MVGLSSSSSVTGPTVVVIDSLAAMEHLVAELNVLLKLLDHETLSAATAEKKTAVRNLLKQLKPSLNGTDYMYMNTSIYRNGTSFVESLFEEFDCDLRDLKDAVEEQKDEREEETPETETPPPKSSPADTPPPLPTTPPPEDYYEEAVPLSPGKSPQYITTRGSSSPPNSIEDGYYEDADNNYPTTRINGHRKNSYNDSDALSSSYESYDEEDEETKAQRLTHQWPSEENSMGPVKDCRICAFLLRKKRFGQWAKQLTVIRENRLLCYKSSKDHTPYMDLPLKLCTVTYVPKDGRRKKHELRFSLPGGEALVLAVQSKEQAEGWIRIIREVSSQGSSGLGLDGTGSPSIVRKVELDKVVLRPLLFRFLLQSATIHISLCNAVRLNLNPACVCVCASPGKAKRAALSELTGSVSRAAGRKITRIISFSKKKPPLPGDHHTSPDDDDPRSGYLGVLVNQCWKERWCSVRGSSLYLHRDRSDLRTHINVIPLQGCEVVPGLGPKHPFALRIMRGGNEVAALEATCSEEMGRWLGILMAETGCTSGPESLHYDYVDVDTIANIRDAARHSFLWATSSSSASTDSRTYDEVPYEKVQPEEQSPKAGAPVKRHSSFSNREMQVDPAVTVKRHGSSRCPRRPCSTSSVLCGRESSFPFLCNLKSEIGVLGYPTFPQPYANQYGKYGKTRAEEDARKYLSVKEALEKERDGIRSALLSLRKEKRVVKEELKSAAGKQKTTLEERLAELEECCKKKEADRVDLELKLTEVKENLKKSLAGGVLGAPVEVKPASMGSKTECPYSESSLPVNCASEIRKRPSSIYASAKGNVMQKAK</sequence>
<comment type="function">
    <text evidence="1">May be involved in podosome and invadosome formation.</text>
</comment>
<dbReference type="InterPro" id="IPR030113">
    <property type="entry name" value="AFAP"/>
</dbReference>
<feature type="region of interest" description="Disordered" evidence="17">
    <location>
        <begin position="427"/>
        <end position="447"/>
    </location>
</feature>
<keyword evidence="10 16" id="KW-0175">Coiled coil</keyword>
<accession>A0A0P7US17</accession>
<evidence type="ECO:0000313" key="19">
    <source>
        <dbReference type="EMBL" id="KPP77227.1"/>
    </source>
</evidence>
<dbReference type="SMART" id="SM00233">
    <property type="entry name" value="PH"/>
    <property type="match status" value="2"/>
</dbReference>
<evidence type="ECO:0000259" key="18">
    <source>
        <dbReference type="PROSITE" id="PS50003"/>
    </source>
</evidence>
<dbReference type="GO" id="GO:0001725">
    <property type="term" value="C:stress fiber"/>
    <property type="evidence" value="ECO:0007669"/>
    <property type="project" value="UniProtKB-SubCell"/>
</dbReference>
<dbReference type="CDD" id="cd13307">
    <property type="entry name" value="PH2_AFAP"/>
    <property type="match status" value="1"/>
</dbReference>
<evidence type="ECO:0000256" key="2">
    <source>
        <dbReference type="ARBA" id="ARBA00004188"/>
    </source>
</evidence>
<evidence type="ECO:0000256" key="9">
    <source>
        <dbReference type="ARBA" id="ARBA00022949"/>
    </source>
</evidence>
<feature type="compositionally biased region" description="Pro residues" evidence="17">
    <location>
        <begin position="118"/>
        <end position="140"/>
    </location>
</feature>
<keyword evidence="9" id="KW-0965">Cell junction</keyword>
<dbReference type="Pfam" id="PF00169">
    <property type="entry name" value="PH"/>
    <property type="match status" value="2"/>
</dbReference>
<dbReference type="GO" id="GO:0017124">
    <property type="term" value="F:SH3 domain binding"/>
    <property type="evidence" value="ECO:0007669"/>
    <property type="project" value="TreeGrafter"/>
</dbReference>
<evidence type="ECO:0000256" key="11">
    <source>
        <dbReference type="ARBA" id="ARBA00023203"/>
    </source>
</evidence>
<dbReference type="PANTHER" id="PTHR14338">
    <property type="entry name" value="ACTIN FILAMENT-ASSOCIATED PROTEIN 1 FAMILY MEMBER"/>
    <property type="match status" value="1"/>
</dbReference>
<comment type="caution">
    <text evidence="19">The sequence shown here is derived from an EMBL/GenBank/DDBJ whole genome shotgun (WGS) entry which is preliminary data.</text>
</comment>
<evidence type="ECO:0000256" key="8">
    <source>
        <dbReference type="ARBA" id="ARBA00022737"/>
    </source>
</evidence>
<dbReference type="Proteomes" id="UP000034805">
    <property type="component" value="Unassembled WGS sequence"/>
</dbReference>
<comment type="subcellular location">
    <subcellularLocation>
        <location evidence="3">Cell projection</location>
        <location evidence="3">Invadopodium</location>
    </subcellularLocation>
    <subcellularLocation>
        <location evidence="2">Cell projection</location>
        <location evidence="2">Podosome</location>
    </subcellularLocation>
    <subcellularLocation>
        <location evidence="4">Cytoplasm</location>
        <location evidence="4">Cytoskeleton</location>
        <location evidence="4">Stress fiber</location>
    </subcellularLocation>
</comment>
<feature type="compositionally biased region" description="Polar residues" evidence="17">
    <location>
        <begin position="156"/>
        <end position="168"/>
    </location>
</feature>
<evidence type="ECO:0000256" key="3">
    <source>
        <dbReference type="ARBA" id="ARBA00004264"/>
    </source>
</evidence>
<reference evidence="19 20" key="1">
    <citation type="submission" date="2015-08" db="EMBL/GenBank/DDBJ databases">
        <title>The genome of the Asian arowana (Scleropages formosus).</title>
        <authorList>
            <person name="Tan M.H."/>
            <person name="Gan H.M."/>
            <person name="Croft L.J."/>
            <person name="Austin C.M."/>
        </authorList>
    </citation>
    <scope>NUCLEOTIDE SEQUENCE [LARGE SCALE GENOMIC DNA]</scope>
    <source>
        <strain evidence="19">Aro1</strain>
    </source>
</reference>
<organism evidence="19 20">
    <name type="scientific">Scleropages formosus</name>
    <name type="common">Asian bonytongue</name>
    <name type="synonym">Osteoglossum formosum</name>
    <dbReference type="NCBI Taxonomy" id="113540"/>
    <lineage>
        <taxon>Eukaryota</taxon>
        <taxon>Metazoa</taxon>
        <taxon>Chordata</taxon>
        <taxon>Craniata</taxon>
        <taxon>Vertebrata</taxon>
        <taxon>Euteleostomi</taxon>
        <taxon>Actinopterygii</taxon>
        <taxon>Neopterygii</taxon>
        <taxon>Teleostei</taxon>
        <taxon>Osteoglossocephala</taxon>
        <taxon>Osteoglossomorpha</taxon>
        <taxon>Osteoglossiformes</taxon>
        <taxon>Osteoglossidae</taxon>
        <taxon>Scleropages</taxon>
    </lineage>
</organism>
<evidence type="ECO:0000256" key="6">
    <source>
        <dbReference type="ARBA" id="ARBA00022490"/>
    </source>
</evidence>
<keyword evidence="8" id="KW-0677">Repeat</keyword>
<keyword evidence="7" id="KW-0597">Phosphoprotein</keyword>
<keyword evidence="12" id="KW-0206">Cytoskeleton</keyword>
<evidence type="ECO:0000256" key="12">
    <source>
        <dbReference type="ARBA" id="ARBA00023212"/>
    </source>
</evidence>
<dbReference type="GO" id="GO:0042995">
    <property type="term" value="C:cell projection"/>
    <property type="evidence" value="ECO:0007669"/>
    <property type="project" value="UniProtKB-SubCell"/>
</dbReference>
<evidence type="ECO:0000256" key="13">
    <source>
        <dbReference type="ARBA" id="ARBA00023273"/>
    </source>
</evidence>
<dbReference type="GO" id="GO:0003779">
    <property type="term" value="F:actin binding"/>
    <property type="evidence" value="ECO:0007669"/>
    <property type="project" value="UniProtKB-KW"/>
</dbReference>
<feature type="non-terminal residue" evidence="19">
    <location>
        <position position="825"/>
    </location>
</feature>
<dbReference type="InterPro" id="IPR011993">
    <property type="entry name" value="PH-like_dom_sf"/>
</dbReference>
<feature type="coiled-coil region" evidence="16">
    <location>
        <begin position="679"/>
        <end position="763"/>
    </location>
</feature>
<evidence type="ECO:0000256" key="1">
    <source>
        <dbReference type="ARBA" id="ARBA00002089"/>
    </source>
</evidence>
<evidence type="ECO:0000256" key="17">
    <source>
        <dbReference type="SAM" id="MobiDB-lite"/>
    </source>
</evidence>